<reference evidence="4 5" key="1">
    <citation type="journal article" date="2021" name="Sci. Rep.">
        <title>The genome of the diatom Chaetoceros tenuissimus carries an ancient integrated fragment of an extant virus.</title>
        <authorList>
            <person name="Hongo Y."/>
            <person name="Kimura K."/>
            <person name="Takaki Y."/>
            <person name="Yoshida Y."/>
            <person name="Baba S."/>
            <person name="Kobayashi G."/>
            <person name="Nagasaki K."/>
            <person name="Hano T."/>
            <person name="Tomaru Y."/>
        </authorList>
    </citation>
    <scope>NUCLEOTIDE SEQUENCE [LARGE SCALE GENOMIC DNA]</scope>
    <source>
        <strain evidence="4 5">NIES-3715</strain>
    </source>
</reference>
<evidence type="ECO:0000259" key="3">
    <source>
        <dbReference type="Pfam" id="PF00733"/>
    </source>
</evidence>
<sequence length="256" mass="29301">MNDQSKECRDRLCTSMEKISKQIDPRQTAIILSGGVDTCAILEAAKWIGLKFSLAITVVIGDESPDKDFAIHAASAHNLEHHVLQITADDLVNDYLPATIRLLKTWDGMTLRNSLVISAAFKEAQRLGMKEVITGDAADELFGGYSFMWGCEDDLTLWKKKRDDMCHSWTFATSQLADFYEITAHQPFMDEDFVAWALTTNRKDYRRKTNQTASSWRINHAQSRESNLKRSIRYLRELEKKGSNRIGIGCMYYFKR</sequence>
<comment type="caution">
    <text evidence="4">The sequence shown here is derived from an EMBL/GenBank/DDBJ whole genome shotgun (WGS) entry which is preliminary data.</text>
</comment>
<organism evidence="4 5">
    <name type="scientific">Chaetoceros tenuissimus</name>
    <dbReference type="NCBI Taxonomy" id="426638"/>
    <lineage>
        <taxon>Eukaryota</taxon>
        <taxon>Sar</taxon>
        <taxon>Stramenopiles</taxon>
        <taxon>Ochrophyta</taxon>
        <taxon>Bacillariophyta</taxon>
        <taxon>Coscinodiscophyceae</taxon>
        <taxon>Chaetocerotophycidae</taxon>
        <taxon>Chaetocerotales</taxon>
        <taxon>Chaetocerotaceae</taxon>
        <taxon>Chaetoceros</taxon>
    </lineage>
</organism>
<keyword evidence="2" id="KW-0067">ATP-binding</keyword>
<dbReference type="GO" id="GO:0006529">
    <property type="term" value="P:asparagine biosynthetic process"/>
    <property type="evidence" value="ECO:0007669"/>
    <property type="project" value="InterPro"/>
</dbReference>
<dbReference type="Proteomes" id="UP001054902">
    <property type="component" value="Unassembled WGS sequence"/>
</dbReference>
<name>A0AAD3D0E0_9STRA</name>
<protein>
    <recommendedName>
        <fullName evidence="3">Asparagine synthetase domain-containing protein</fullName>
    </recommendedName>
</protein>
<dbReference type="PANTHER" id="PTHR11772">
    <property type="entry name" value="ASPARAGINE SYNTHETASE"/>
    <property type="match status" value="1"/>
</dbReference>
<gene>
    <name evidence="4" type="ORF">CTEN210_10726</name>
</gene>
<dbReference type="InterPro" id="IPR050795">
    <property type="entry name" value="Asn_Synthetase"/>
</dbReference>
<dbReference type="Pfam" id="PF00733">
    <property type="entry name" value="Asn_synthase"/>
    <property type="match status" value="1"/>
</dbReference>
<dbReference type="EMBL" id="BLLK01000047">
    <property type="protein sequence ID" value="GFH54250.1"/>
    <property type="molecule type" value="Genomic_DNA"/>
</dbReference>
<dbReference type="GO" id="GO:0004066">
    <property type="term" value="F:asparagine synthase (glutamine-hydrolyzing) activity"/>
    <property type="evidence" value="ECO:0007669"/>
    <property type="project" value="InterPro"/>
</dbReference>
<evidence type="ECO:0000313" key="5">
    <source>
        <dbReference type="Proteomes" id="UP001054902"/>
    </source>
</evidence>
<dbReference type="GO" id="GO:0005524">
    <property type="term" value="F:ATP binding"/>
    <property type="evidence" value="ECO:0007669"/>
    <property type="project" value="UniProtKB-KW"/>
</dbReference>
<evidence type="ECO:0000256" key="1">
    <source>
        <dbReference type="ARBA" id="ARBA00022741"/>
    </source>
</evidence>
<dbReference type="AlphaFoldDB" id="A0AAD3D0E0"/>
<feature type="domain" description="Asparagine synthetase" evidence="3">
    <location>
        <begin position="29"/>
        <end position="225"/>
    </location>
</feature>
<dbReference type="Gene3D" id="3.40.50.620">
    <property type="entry name" value="HUPs"/>
    <property type="match status" value="1"/>
</dbReference>
<dbReference type="CDD" id="cd01991">
    <property type="entry name" value="Asn_synthase_B_C"/>
    <property type="match status" value="1"/>
</dbReference>
<dbReference type="PANTHER" id="PTHR11772:SF46">
    <property type="entry name" value="ASPARAGINE SYNTHETASE DOMAIN-CONTAINING PROTEIN"/>
    <property type="match status" value="1"/>
</dbReference>
<keyword evidence="1" id="KW-0547">Nucleotide-binding</keyword>
<evidence type="ECO:0000313" key="4">
    <source>
        <dbReference type="EMBL" id="GFH54250.1"/>
    </source>
</evidence>
<proteinExistence type="predicted"/>
<dbReference type="InterPro" id="IPR001962">
    <property type="entry name" value="Asn_synthase"/>
</dbReference>
<accession>A0AAD3D0E0</accession>
<dbReference type="SUPFAM" id="SSF52402">
    <property type="entry name" value="Adenine nucleotide alpha hydrolases-like"/>
    <property type="match status" value="1"/>
</dbReference>
<dbReference type="InterPro" id="IPR014729">
    <property type="entry name" value="Rossmann-like_a/b/a_fold"/>
</dbReference>
<dbReference type="GO" id="GO:0005829">
    <property type="term" value="C:cytosol"/>
    <property type="evidence" value="ECO:0007669"/>
    <property type="project" value="TreeGrafter"/>
</dbReference>
<evidence type="ECO:0000256" key="2">
    <source>
        <dbReference type="ARBA" id="ARBA00022840"/>
    </source>
</evidence>
<keyword evidence="5" id="KW-1185">Reference proteome</keyword>